<evidence type="ECO:0000313" key="2">
    <source>
        <dbReference type="Proteomes" id="UP000182725"/>
    </source>
</evidence>
<dbReference type="Proteomes" id="UP000182725">
    <property type="component" value="Unassembled WGS sequence"/>
</dbReference>
<accession>A0A1H5ECH1</accession>
<name>A0A1H5ECH1_9MICC</name>
<protein>
    <submittedName>
        <fullName evidence="1">Uncharacterized protein</fullName>
    </submittedName>
</protein>
<dbReference type="AlphaFoldDB" id="A0A1H5ECH1"/>
<gene>
    <name evidence="1" type="ORF">SAMN04489740_0211</name>
</gene>
<evidence type="ECO:0000313" key="1">
    <source>
        <dbReference type="EMBL" id="SED88893.1"/>
    </source>
</evidence>
<proteinExistence type="predicted"/>
<organism evidence="1 2">
    <name type="scientific">Arthrobacter alpinus</name>
    <dbReference type="NCBI Taxonomy" id="656366"/>
    <lineage>
        <taxon>Bacteria</taxon>
        <taxon>Bacillati</taxon>
        <taxon>Actinomycetota</taxon>
        <taxon>Actinomycetes</taxon>
        <taxon>Micrococcales</taxon>
        <taxon>Micrococcaceae</taxon>
        <taxon>Arthrobacter</taxon>
    </lineage>
</organism>
<reference evidence="1 2" key="1">
    <citation type="submission" date="2016-10" db="EMBL/GenBank/DDBJ databases">
        <authorList>
            <person name="de Groot N.N."/>
        </authorList>
    </citation>
    <scope>NUCLEOTIDE SEQUENCE [LARGE SCALE GENOMIC DNA]</scope>
    <source>
        <strain evidence="1 2">DSM 22274</strain>
    </source>
</reference>
<sequence length="121" mass="13255">MCTGIGWRMALTVYVDKQGLPIDTKTWRDIVDPEGTTIAHDHVGGLSVLTVWDGEGKYAGDEIFGVYVDGRDVRGHKLSTFHDFAHQSEAMDFHRQAVARLRVIADAVDAGITPFLAEGAL</sequence>
<dbReference type="EMBL" id="FNTV01000001">
    <property type="protein sequence ID" value="SED88893.1"/>
    <property type="molecule type" value="Genomic_DNA"/>
</dbReference>